<dbReference type="eggNOG" id="KOG1426">
    <property type="taxonomic scope" value="Eukaryota"/>
</dbReference>
<organism evidence="3 4">
    <name type="scientific">Emiliania huxleyi (strain CCMP1516)</name>
    <dbReference type="NCBI Taxonomy" id="280463"/>
    <lineage>
        <taxon>Eukaryota</taxon>
        <taxon>Haptista</taxon>
        <taxon>Haptophyta</taxon>
        <taxon>Prymnesiophyceae</taxon>
        <taxon>Isochrysidales</taxon>
        <taxon>Noelaerhabdaceae</taxon>
        <taxon>Emiliania</taxon>
    </lineage>
</organism>
<dbReference type="PaxDb" id="2903-EOD31020"/>
<evidence type="ECO:0000313" key="4">
    <source>
        <dbReference type="Proteomes" id="UP000013827"/>
    </source>
</evidence>
<dbReference type="InterPro" id="IPR009091">
    <property type="entry name" value="RCC1/BLIP-II"/>
</dbReference>
<keyword evidence="1" id="KW-0677">Repeat</keyword>
<sequence>MAGELQLATARVQSFVCGGLSAFGSNADFQLGLTDDPGSDLEPELDEDDQELEFGCADPRRADVVAPRPIERLAGRTGVVGPPCEVSSFPPETRVALVAAGVHDTLCVTANGDLYSWDWVGAEPVRVDALAARRVVSIDHKDGLAIAVTSAGKLFLFCAGWNLPPPVFHYLTVASDGRLFTWGEGAEGKLGHGDEEDVMTPRVVSRLQGRPVGLVSCGTLHTAATTDGGSVLWTWGSGSFGCLGHGSEENRLEPTEVVLDGFGTDMVIQGGVIVEDNRGDDSAVEHVEIVALSCGCFTTMIVDTVSGRLASMGWCHAGQLGLGAQVEGLEFTWQPLAVLDVRPEVAPHAQSESGR</sequence>
<dbReference type="SUPFAM" id="SSF50985">
    <property type="entry name" value="RCC1/BLIP-II"/>
    <property type="match status" value="1"/>
</dbReference>
<protein>
    <submittedName>
        <fullName evidence="3">Uncharacterized protein</fullName>
    </submittedName>
</protein>
<dbReference type="PANTHER" id="PTHR22870:SF408">
    <property type="entry name" value="OS09G0560450 PROTEIN"/>
    <property type="match status" value="1"/>
</dbReference>
<dbReference type="InterPro" id="IPR000408">
    <property type="entry name" value="Reg_chr_condens"/>
</dbReference>
<feature type="repeat" description="RCC1" evidence="2">
    <location>
        <begin position="230"/>
        <end position="305"/>
    </location>
</feature>
<reference evidence="4" key="1">
    <citation type="journal article" date="2013" name="Nature">
        <title>Pan genome of the phytoplankton Emiliania underpins its global distribution.</title>
        <authorList>
            <person name="Read B.A."/>
            <person name="Kegel J."/>
            <person name="Klute M.J."/>
            <person name="Kuo A."/>
            <person name="Lefebvre S.C."/>
            <person name="Maumus F."/>
            <person name="Mayer C."/>
            <person name="Miller J."/>
            <person name="Monier A."/>
            <person name="Salamov A."/>
            <person name="Young J."/>
            <person name="Aguilar M."/>
            <person name="Claverie J.M."/>
            <person name="Frickenhaus S."/>
            <person name="Gonzalez K."/>
            <person name="Herman E.K."/>
            <person name="Lin Y.C."/>
            <person name="Napier J."/>
            <person name="Ogata H."/>
            <person name="Sarno A.F."/>
            <person name="Shmutz J."/>
            <person name="Schroeder D."/>
            <person name="de Vargas C."/>
            <person name="Verret F."/>
            <person name="von Dassow P."/>
            <person name="Valentin K."/>
            <person name="Van de Peer Y."/>
            <person name="Wheeler G."/>
            <person name="Dacks J.B."/>
            <person name="Delwiche C.F."/>
            <person name="Dyhrman S.T."/>
            <person name="Glockner G."/>
            <person name="John U."/>
            <person name="Richards T."/>
            <person name="Worden A.Z."/>
            <person name="Zhang X."/>
            <person name="Grigoriev I.V."/>
            <person name="Allen A.E."/>
            <person name="Bidle K."/>
            <person name="Borodovsky M."/>
            <person name="Bowler C."/>
            <person name="Brownlee C."/>
            <person name="Cock J.M."/>
            <person name="Elias M."/>
            <person name="Gladyshev V.N."/>
            <person name="Groth M."/>
            <person name="Guda C."/>
            <person name="Hadaegh A."/>
            <person name="Iglesias-Rodriguez M.D."/>
            <person name="Jenkins J."/>
            <person name="Jones B.M."/>
            <person name="Lawson T."/>
            <person name="Leese F."/>
            <person name="Lindquist E."/>
            <person name="Lobanov A."/>
            <person name="Lomsadze A."/>
            <person name="Malik S.B."/>
            <person name="Marsh M.E."/>
            <person name="Mackinder L."/>
            <person name="Mock T."/>
            <person name="Mueller-Roeber B."/>
            <person name="Pagarete A."/>
            <person name="Parker M."/>
            <person name="Probert I."/>
            <person name="Quesneville H."/>
            <person name="Raines C."/>
            <person name="Rensing S.A."/>
            <person name="Riano-Pachon D.M."/>
            <person name="Richier S."/>
            <person name="Rokitta S."/>
            <person name="Shiraiwa Y."/>
            <person name="Soanes D.M."/>
            <person name="van der Giezen M."/>
            <person name="Wahlund T.M."/>
            <person name="Williams B."/>
            <person name="Wilson W."/>
            <person name="Wolfe G."/>
            <person name="Wurch L.L."/>
        </authorList>
    </citation>
    <scope>NUCLEOTIDE SEQUENCE</scope>
</reference>
<dbReference type="STRING" id="2903.R1EWS2"/>
<evidence type="ECO:0000256" key="2">
    <source>
        <dbReference type="PROSITE-ProRule" id="PRU00235"/>
    </source>
</evidence>
<name>A0A0D3K5I5_EMIH1</name>
<dbReference type="PROSITE" id="PS50012">
    <property type="entry name" value="RCC1_3"/>
    <property type="match status" value="2"/>
</dbReference>
<evidence type="ECO:0000313" key="3">
    <source>
        <dbReference type="EnsemblProtists" id="EOD31020"/>
    </source>
</evidence>
<keyword evidence="4" id="KW-1185">Reference proteome</keyword>
<dbReference type="Proteomes" id="UP000013827">
    <property type="component" value="Unassembled WGS sequence"/>
</dbReference>
<dbReference type="HOGENOM" id="CLU_045761_0_0_1"/>
<dbReference type="PANTHER" id="PTHR22870">
    <property type="entry name" value="REGULATOR OF CHROMOSOME CONDENSATION"/>
    <property type="match status" value="1"/>
</dbReference>
<dbReference type="AlphaFoldDB" id="A0A0D3K5I5"/>
<dbReference type="Gene3D" id="2.130.10.30">
    <property type="entry name" value="Regulator of chromosome condensation 1/beta-lactamase-inhibitor protein II"/>
    <property type="match status" value="2"/>
</dbReference>
<dbReference type="RefSeq" id="XP_005783449.1">
    <property type="nucleotide sequence ID" value="XM_005783392.1"/>
</dbReference>
<dbReference type="Pfam" id="PF00415">
    <property type="entry name" value="RCC1"/>
    <property type="match status" value="2"/>
</dbReference>
<reference evidence="3" key="2">
    <citation type="submission" date="2024-10" db="UniProtKB">
        <authorList>
            <consortium name="EnsemblProtists"/>
        </authorList>
    </citation>
    <scope>IDENTIFICATION</scope>
</reference>
<dbReference type="KEGG" id="ehx:EMIHUDRAFT_203090"/>
<accession>A0A0D3K5I5</accession>
<feature type="repeat" description="RCC1" evidence="2">
    <location>
        <begin position="177"/>
        <end position="228"/>
    </location>
</feature>
<proteinExistence type="predicted"/>
<dbReference type="InterPro" id="IPR051210">
    <property type="entry name" value="Ub_ligase/GEF_domain"/>
</dbReference>
<evidence type="ECO:0000256" key="1">
    <source>
        <dbReference type="ARBA" id="ARBA00022737"/>
    </source>
</evidence>
<dbReference type="GeneID" id="17276293"/>
<dbReference type="EnsemblProtists" id="EOD31020">
    <property type="protein sequence ID" value="EOD31020"/>
    <property type="gene ID" value="EMIHUDRAFT_203090"/>
</dbReference>